<dbReference type="EMBL" id="JAVFHQ010000050">
    <property type="protein sequence ID" value="KAK4541668.1"/>
    <property type="molecule type" value="Genomic_DNA"/>
</dbReference>
<keyword evidence="3 11" id="KW-0645">Protease</keyword>
<sequence>MLSTLRRSRRTLWHIALPSLWVTASAISLNDNLVEITSVTGDSMSPTLSPDQDTTGRSDYIAWNKWDASGHVQRGDIVFFGLPNRPEDTGVKRVIGVEGDVVVLDARRRPKSGNGNANGNTNPTAGSHDVPESKSWDAWSGRAKVPEGHVWVEGDNWRKSKDSNWYGPISRSLILGKAMAVVLPTEKFGAKPWEGFASGTTVVRERVDTRTDLEVLEAMGTAT</sequence>
<evidence type="ECO:0000256" key="13">
    <source>
        <dbReference type="SAM" id="SignalP"/>
    </source>
</evidence>
<keyword evidence="7" id="KW-1133">Transmembrane helix</keyword>
<dbReference type="InterPro" id="IPR019533">
    <property type="entry name" value="Peptidase_S26"/>
</dbReference>
<dbReference type="GO" id="GO:0042720">
    <property type="term" value="C:mitochondrial inner membrane peptidase complex"/>
    <property type="evidence" value="ECO:0007669"/>
    <property type="project" value="InterPro"/>
</dbReference>
<comment type="similarity">
    <text evidence="2">Belongs to the peptidase S26 family. IMP2 subfamily.</text>
</comment>
<dbReference type="Pfam" id="PF10502">
    <property type="entry name" value="Peptidase_S26"/>
    <property type="match status" value="1"/>
</dbReference>
<keyword evidence="16" id="KW-1185">Reference proteome</keyword>
<evidence type="ECO:0000256" key="4">
    <source>
        <dbReference type="ARBA" id="ARBA00022692"/>
    </source>
</evidence>
<comment type="subcellular location">
    <subcellularLocation>
        <location evidence="1">Mitochondrion inner membrane</location>
        <topology evidence="1">Single-pass membrane protein</topology>
    </subcellularLocation>
</comment>
<evidence type="ECO:0000256" key="1">
    <source>
        <dbReference type="ARBA" id="ARBA00004434"/>
    </source>
</evidence>
<evidence type="ECO:0000259" key="14">
    <source>
        <dbReference type="Pfam" id="PF10502"/>
    </source>
</evidence>
<comment type="caution">
    <text evidence="15">The sequence shown here is derived from an EMBL/GenBank/DDBJ whole genome shotgun (WGS) entry which is preliminary data.</text>
</comment>
<dbReference type="CDD" id="cd06530">
    <property type="entry name" value="S26_SPase_I"/>
    <property type="match status" value="1"/>
</dbReference>
<dbReference type="PANTHER" id="PTHR46041">
    <property type="entry name" value="MITOCHONDRIAL INNER MEMBRANE PROTEASE SUBUNIT 2"/>
    <property type="match status" value="1"/>
</dbReference>
<feature type="active site" evidence="10">
    <location>
        <position position="43"/>
    </location>
</feature>
<keyword evidence="9" id="KW-0472">Membrane</keyword>
<feature type="region of interest" description="Disordered" evidence="12">
    <location>
        <begin position="106"/>
        <end position="135"/>
    </location>
</feature>
<evidence type="ECO:0000256" key="2">
    <source>
        <dbReference type="ARBA" id="ARBA00007066"/>
    </source>
</evidence>
<dbReference type="EC" id="3.4.21.-" evidence="11"/>
<evidence type="ECO:0000256" key="9">
    <source>
        <dbReference type="ARBA" id="ARBA00023136"/>
    </source>
</evidence>
<keyword evidence="4" id="KW-0812">Transmembrane</keyword>
<name>A0AAV9J980_9PEZI</name>
<dbReference type="GO" id="GO:0004252">
    <property type="term" value="F:serine-type endopeptidase activity"/>
    <property type="evidence" value="ECO:0007669"/>
    <property type="project" value="InterPro"/>
</dbReference>
<dbReference type="InterPro" id="IPR036286">
    <property type="entry name" value="LexA/Signal_pep-like_sf"/>
</dbReference>
<evidence type="ECO:0000256" key="3">
    <source>
        <dbReference type="ARBA" id="ARBA00022670"/>
    </source>
</evidence>
<dbReference type="GO" id="GO:0006465">
    <property type="term" value="P:signal peptide processing"/>
    <property type="evidence" value="ECO:0007669"/>
    <property type="project" value="InterPro"/>
</dbReference>
<dbReference type="GO" id="GO:0006627">
    <property type="term" value="P:protein processing involved in protein targeting to mitochondrion"/>
    <property type="evidence" value="ECO:0007669"/>
    <property type="project" value="InterPro"/>
</dbReference>
<feature type="signal peptide" evidence="13">
    <location>
        <begin position="1"/>
        <end position="26"/>
    </location>
</feature>
<evidence type="ECO:0000256" key="6">
    <source>
        <dbReference type="ARBA" id="ARBA00022801"/>
    </source>
</evidence>
<evidence type="ECO:0000256" key="12">
    <source>
        <dbReference type="SAM" id="MobiDB-lite"/>
    </source>
</evidence>
<dbReference type="PANTHER" id="PTHR46041:SF2">
    <property type="entry name" value="MITOCHONDRIAL INNER MEMBRANE PROTEASE SUBUNIT 2"/>
    <property type="match status" value="1"/>
</dbReference>
<dbReference type="Proteomes" id="UP001324427">
    <property type="component" value="Unassembled WGS sequence"/>
</dbReference>
<dbReference type="InterPro" id="IPR000223">
    <property type="entry name" value="Pept_S26A_signal_pept_1"/>
</dbReference>
<protein>
    <recommendedName>
        <fullName evidence="11">Mitochondrial inner membrane protease subunit</fullName>
        <ecNumber evidence="11">3.4.21.-</ecNumber>
    </recommendedName>
</protein>
<feature type="compositionally biased region" description="Low complexity" evidence="12">
    <location>
        <begin position="113"/>
        <end position="126"/>
    </location>
</feature>
<feature type="chain" id="PRO_5043361985" description="Mitochondrial inner membrane protease subunit" evidence="13">
    <location>
        <begin position="27"/>
        <end position="223"/>
    </location>
</feature>
<dbReference type="AlphaFoldDB" id="A0AAV9J980"/>
<accession>A0AAV9J980</accession>
<evidence type="ECO:0000256" key="11">
    <source>
        <dbReference type="RuleBase" id="RU362041"/>
    </source>
</evidence>
<dbReference type="SUPFAM" id="SSF51306">
    <property type="entry name" value="LexA/Signal peptidase"/>
    <property type="match status" value="1"/>
</dbReference>
<keyword evidence="5 11" id="KW-0999">Mitochondrion inner membrane</keyword>
<dbReference type="NCBIfam" id="TIGR02227">
    <property type="entry name" value="sigpep_I_bact"/>
    <property type="match status" value="1"/>
</dbReference>
<evidence type="ECO:0000313" key="16">
    <source>
        <dbReference type="Proteomes" id="UP001324427"/>
    </source>
</evidence>
<dbReference type="PRINTS" id="PR00727">
    <property type="entry name" value="LEADERPTASE"/>
</dbReference>
<keyword evidence="6 11" id="KW-0378">Hydrolase</keyword>
<proteinExistence type="inferred from homology"/>
<keyword evidence="13" id="KW-0732">Signal</keyword>
<dbReference type="InterPro" id="IPR037730">
    <property type="entry name" value="IMP2"/>
</dbReference>
<organism evidence="15 16">
    <name type="scientific">Oleoguttula mirabilis</name>
    <dbReference type="NCBI Taxonomy" id="1507867"/>
    <lineage>
        <taxon>Eukaryota</taxon>
        <taxon>Fungi</taxon>
        <taxon>Dikarya</taxon>
        <taxon>Ascomycota</taxon>
        <taxon>Pezizomycotina</taxon>
        <taxon>Dothideomycetes</taxon>
        <taxon>Dothideomycetidae</taxon>
        <taxon>Mycosphaerellales</taxon>
        <taxon>Teratosphaeriaceae</taxon>
        <taxon>Oleoguttula</taxon>
    </lineage>
</organism>
<evidence type="ECO:0000256" key="10">
    <source>
        <dbReference type="PIRSR" id="PIRSR600223-1"/>
    </source>
</evidence>
<feature type="active site" evidence="10">
    <location>
        <position position="92"/>
    </location>
</feature>
<evidence type="ECO:0000256" key="8">
    <source>
        <dbReference type="ARBA" id="ARBA00023128"/>
    </source>
</evidence>
<dbReference type="Gene3D" id="2.10.109.10">
    <property type="entry name" value="Umud Fragment, subunit A"/>
    <property type="match status" value="1"/>
</dbReference>
<evidence type="ECO:0000256" key="5">
    <source>
        <dbReference type="ARBA" id="ARBA00022792"/>
    </source>
</evidence>
<evidence type="ECO:0000313" key="15">
    <source>
        <dbReference type="EMBL" id="KAK4541668.1"/>
    </source>
</evidence>
<feature type="domain" description="Peptidase S26" evidence="14">
    <location>
        <begin position="22"/>
        <end position="182"/>
    </location>
</feature>
<gene>
    <name evidence="15" type="ORF">LTR36_007812</name>
</gene>
<evidence type="ECO:0000256" key="7">
    <source>
        <dbReference type="ARBA" id="ARBA00022989"/>
    </source>
</evidence>
<keyword evidence="8 11" id="KW-0496">Mitochondrion</keyword>
<reference evidence="15 16" key="1">
    <citation type="submission" date="2021-11" db="EMBL/GenBank/DDBJ databases">
        <title>Black yeast isolated from Biological Soil Crust.</title>
        <authorList>
            <person name="Kurbessoian T."/>
        </authorList>
    </citation>
    <scope>NUCLEOTIDE SEQUENCE [LARGE SCALE GENOMIC DNA]</scope>
    <source>
        <strain evidence="15 16">CCFEE 5522</strain>
    </source>
</reference>